<organism evidence="1 2">
    <name type="scientific">Dermatophagoides pteronyssinus</name>
    <name type="common">European house dust mite</name>
    <dbReference type="NCBI Taxonomy" id="6956"/>
    <lineage>
        <taxon>Eukaryota</taxon>
        <taxon>Metazoa</taxon>
        <taxon>Ecdysozoa</taxon>
        <taxon>Arthropoda</taxon>
        <taxon>Chelicerata</taxon>
        <taxon>Arachnida</taxon>
        <taxon>Acari</taxon>
        <taxon>Acariformes</taxon>
        <taxon>Sarcoptiformes</taxon>
        <taxon>Astigmata</taxon>
        <taxon>Psoroptidia</taxon>
        <taxon>Analgoidea</taxon>
        <taxon>Pyroglyphidae</taxon>
        <taxon>Dermatophagoidinae</taxon>
        <taxon>Dermatophagoides</taxon>
    </lineage>
</organism>
<gene>
    <name evidence="1" type="ORF">DERP_013251</name>
</gene>
<keyword evidence="2" id="KW-1185">Reference proteome</keyword>
<evidence type="ECO:0000313" key="1">
    <source>
        <dbReference type="EMBL" id="KAH9412941.1"/>
    </source>
</evidence>
<proteinExistence type="predicted"/>
<accession>A0ABQ8IRI9</accession>
<reference evidence="1 2" key="1">
    <citation type="journal article" date="2018" name="J. Allergy Clin. Immunol.">
        <title>High-quality assembly of Dermatophagoides pteronyssinus genome and transcriptome reveals a wide range of novel allergens.</title>
        <authorList>
            <person name="Liu X.Y."/>
            <person name="Yang K.Y."/>
            <person name="Wang M.Q."/>
            <person name="Kwok J.S."/>
            <person name="Zeng X."/>
            <person name="Yang Z."/>
            <person name="Xiao X.J."/>
            <person name="Lau C.P."/>
            <person name="Li Y."/>
            <person name="Huang Z.M."/>
            <person name="Ba J.G."/>
            <person name="Yim A.K."/>
            <person name="Ouyang C.Y."/>
            <person name="Ngai S.M."/>
            <person name="Chan T.F."/>
            <person name="Leung E.L."/>
            <person name="Liu L."/>
            <person name="Liu Z.G."/>
            <person name="Tsui S.K."/>
        </authorList>
    </citation>
    <scope>NUCLEOTIDE SEQUENCE [LARGE SCALE GENOMIC DNA]</scope>
    <source>
        <strain evidence="1">Derp</strain>
    </source>
</reference>
<sequence>MAIRIYQQHLKMFKIRIETSSLFALIITMFEFSRTSRSAPLNISSKFSSCTVQFHTVPSSYTVVCYSFCKILIQ</sequence>
<dbReference type="EMBL" id="NJHN03000126">
    <property type="protein sequence ID" value="KAH9412941.1"/>
    <property type="molecule type" value="Genomic_DNA"/>
</dbReference>
<name>A0ABQ8IRI9_DERPT</name>
<comment type="caution">
    <text evidence="1">The sequence shown here is derived from an EMBL/GenBank/DDBJ whole genome shotgun (WGS) entry which is preliminary data.</text>
</comment>
<protein>
    <submittedName>
        <fullName evidence="1">Uncharacterized protein</fullName>
    </submittedName>
</protein>
<dbReference type="Proteomes" id="UP000887458">
    <property type="component" value="Unassembled WGS sequence"/>
</dbReference>
<reference evidence="1 2" key="2">
    <citation type="journal article" date="2022" name="Mol. Biol. Evol.">
        <title>Comparative Genomics Reveals Insights into the Divergent Evolution of Astigmatic Mites and Household Pest Adaptations.</title>
        <authorList>
            <person name="Xiong Q."/>
            <person name="Wan A.T."/>
            <person name="Liu X."/>
            <person name="Fung C.S."/>
            <person name="Xiao X."/>
            <person name="Malainual N."/>
            <person name="Hou J."/>
            <person name="Wang L."/>
            <person name="Wang M."/>
            <person name="Yang K.Y."/>
            <person name="Cui Y."/>
            <person name="Leung E.L."/>
            <person name="Nong W."/>
            <person name="Shin S.K."/>
            <person name="Au S.W."/>
            <person name="Jeong K.Y."/>
            <person name="Chew F.T."/>
            <person name="Hui J.H."/>
            <person name="Leung T.F."/>
            <person name="Tungtrongchitr A."/>
            <person name="Zhong N."/>
            <person name="Liu Z."/>
            <person name="Tsui S.K."/>
        </authorList>
    </citation>
    <scope>NUCLEOTIDE SEQUENCE [LARGE SCALE GENOMIC DNA]</scope>
    <source>
        <strain evidence="1">Derp</strain>
    </source>
</reference>
<evidence type="ECO:0000313" key="2">
    <source>
        <dbReference type="Proteomes" id="UP000887458"/>
    </source>
</evidence>